<keyword evidence="1" id="KW-1133">Transmembrane helix</keyword>
<sequence length="134" mass="14996">MGICLFRLPDISKHSSQMNTGLIIVVCLSSSAVLVQLMAAISSYLRVKKMAPIINSFLWVLFVLSLLLSSFIYLFLVILRVGENSSFFFLHRMKNKFNYSLVSGMSMSIISLLLSPAMQYFSSLLIGDEKSSKP</sequence>
<proteinExistence type="predicted"/>
<gene>
    <name evidence="2" type="ORF">DLA_Ib01700</name>
</gene>
<feature type="transmembrane region" description="Helical" evidence="1">
    <location>
        <begin position="21"/>
        <end position="45"/>
    </location>
</feature>
<reference evidence="2" key="2">
    <citation type="journal article" date="2011" name="Genomics">
        <title>Directed sequencing and annotation of three Dicentrarchus labrax L. chromosomes by applying Sanger- and pyrosequencing technologies on pooled DNA of comparatively mapped BAC clones.</title>
        <authorList>
            <person name="Kuhl H."/>
            <person name="Tine M."/>
            <person name="Beck A."/>
            <person name="Timmermann B."/>
            <person name="Kodira C."/>
            <person name="Reinhardt R."/>
        </authorList>
    </citation>
    <scope>NUCLEOTIDE SEQUENCE</scope>
</reference>
<protein>
    <submittedName>
        <fullName evidence="2">Uncharacterized protein</fullName>
    </submittedName>
</protein>
<accession>E6ZGZ4</accession>
<evidence type="ECO:0000256" key="1">
    <source>
        <dbReference type="SAM" id="Phobius"/>
    </source>
</evidence>
<evidence type="ECO:0000313" key="2">
    <source>
        <dbReference type="EMBL" id="CBN81328.1"/>
    </source>
</evidence>
<name>E6ZGZ4_DICLA</name>
<dbReference type="AlphaFoldDB" id="E6ZGZ4"/>
<keyword evidence="1" id="KW-0812">Transmembrane</keyword>
<reference evidence="2" key="3">
    <citation type="journal article" date="2011" name="Mar. Genomics">
        <title>Comparative analysis of intronless genes in teleost fish genomes: Insights into their evolution and molecular function.</title>
        <authorList>
            <person name="Tine M."/>
            <person name="Kuhl H."/>
            <person name="Beck A."/>
            <person name="Bargelloni L."/>
            <person name="Reinhardt R."/>
        </authorList>
    </citation>
    <scope>NUCLEOTIDE SEQUENCE</scope>
</reference>
<feature type="transmembrane region" description="Helical" evidence="1">
    <location>
        <begin position="57"/>
        <end position="79"/>
    </location>
</feature>
<reference evidence="2" key="1">
    <citation type="journal article" date="2011" name="Comp. Biochem. Physiol. Part D Genomics Proteomics">
        <title>Analysis of single nucleotide polymorphisms in three chromosomes of European sea bass Dicentrarchus labrax.</title>
        <authorList>
            <person name="Kuhl H."/>
            <person name="Tine M."/>
            <person name="Hecht J."/>
            <person name="Knaust F."/>
            <person name="Reinhardt R."/>
        </authorList>
    </citation>
    <scope>NUCLEOTIDE SEQUENCE</scope>
</reference>
<organism evidence="2">
    <name type="scientific">Dicentrarchus labrax</name>
    <name type="common">European seabass</name>
    <name type="synonym">Morone labrax</name>
    <dbReference type="NCBI Taxonomy" id="13489"/>
    <lineage>
        <taxon>Eukaryota</taxon>
        <taxon>Metazoa</taxon>
        <taxon>Chordata</taxon>
        <taxon>Craniata</taxon>
        <taxon>Vertebrata</taxon>
        <taxon>Euteleostomi</taxon>
        <taxon>Actinopterygii</taxon>
        <taxon>Neopterygii</taxon>
        <taxon>Teleostei</taxon>
        <taxon>Neoteleostei</taxon>
        <taxon>Acanthomorphata</taxon>
        <taxon>Eupercaria</taxon>
        <taxon>Moronidae</taxon>
        <taxon>Dicentrarchus</taxon>
    </lineage>
</organism>
<keyword evidence="1" id="KW-0472">Membrane</keyword>
<feature type="transmembrane region" description="Helical" evidence="1">
    <location>
        <begin position="99"/>
        <end position="121"/>
    </location>
</feature>
<dbReference type="EMBL" id="FQ310507">
    <property type="protein sequence ID" value="CBN81328.1"/>
    <property type="molecule type" value="Genomic_DNA"/>
</dbReference>